<dbReference type="EMBL" id="VIGB01000003">
    <property type="protein sequence ID" value="TQF02952.1"/>
    <property type="molecule type" value="Genomic_DNA"/>
</dbReference>
<comment type="caution">
    <text evidence="3">The sequence shown here is derived from an EMBL/GenBank/DDBJ whole genome shotgun (WGS) entry which is preliminary data.</text>
</comment>
<dbReference type="AlphaFoldDB" id="A0A540W1T6"/>
<dbReference type="Gene3D" id="3.30.530.20">
    <property type="match status" value="1"/>
</dbReference>
<name>A0A540W1T6_9ACTN</name>
<feature type="domain" description="Activator of Hsp90 ATPase homologue 1/2-like C-terminal" evidence="2">
    <location>
        <begin position="47"/>
        <end position="161"/>
    </location>
</feature>
<accession>A0A540W1T6</accession>
<protein>
    <submittedName>
        <fullName evidence="3">SRPBCC family protein</fullName>
    </submittedName>
</protein>
<dbReference type="InterPro" id="IPR013538">
    <property type="entry name" value="ASHA1/2-like_C"/>
</dbReference>
<evidence type="ECO:0000259" key="2">
    <source>
        <dbReference type="Pfam" id="PF08327"/>
    </source>
</evidence>
<reference evidence="3 4" key="1">
    <citation type="submission" date="2019-06" db="EMBL/GenBank/DDBJ databases">
        <title>Description of Kitasatospora acidophila sp. nov. isolated from pine grove soil, and reclassification of Streptomyces novaecaesareae to Kitasatospora novaeceasareae comb. nov.</title>
        <authorList>
            <person name="Kim M.J."/>
        </authorList>
    </citation>
    <scope>NUCLEOTIDE SEQUENCE [LARGE SCALE GENOMIC DNA]</scope>
    <source>
        <strain evidence="3 4">MMS16-CNU292</strain>
    </source>
</reference>
<dbReference type="Proteomes" id="UP000319103">
    <property type="component" value="Unassembled WGS sequence"/>
</dbReference>
<dbReference type="Pfam" id="PF08327">
    <property type="entry name" value="AHSA1"/>
    <property type="match status" value="1"/>
</dbReference>
<evidence type="ECO:0000256" key="1">
    <source>
        <dbReference type="ARBA" id="ARBA00006817"/>
    </source>
</evidence>
<organism evidence="3 4">
    <name type="scientific">Kitasatospora acidiphila</name>
    <dbReference type="NCBI Taxonomy" id="2567942"/>
    <lineage>
        <taxon>Bacteria</taxon>
        <taxon>Bacillati</taxon>
        <taxon>Actinomycetota</taxon>
        <taxon>Actinomycetes</taxon>
        <taxon>Kitasatosporales</taxon>
        <taxon>Streptomycetaceae</taxon>
        <taxon>Kitasatospora</taxon>
    </lineage>
</organism>
<sequence length="217" mass="23315">MKCPHLYEARKTVSITDWIAETTRDAKSRTLSGAPGYAAVARRTYAASPAEVWAAVTTPEGIAQWFLPVSGDLRQGGTFQLEGHAGGDILECAPLRRLHLTWVFGDAPANEVVVTLSPAGDGQTTLELEHAAPVEGDEVPGFVLAVGAGWDPALVALGQLLAGDAPDKQWWFESEEARLFTRESVRAWADVLNHHQIANPAAVAKDADETLAFYLGE</sequence>
<dbReference type="InterPro" id="IPR023393">
    <property type="entry name" value="START-like_dom_sf"/>
</dbReference>
<proteinExistence type="inferred from homology"/>
<gene>
    <name evidence="3" type="ORF">E6W39_12645</name>
</gene>
<dbReference type="OrthoDB" id="8117292at2"/>
<comment type="similarity">
    <text evidence="1">Belongs to the AHA1 family.</text>
</comment>
<dbReference type="SUPFAM" id="SSF55961">
    <property type="entry name" value="Bet v1-like"/>
    <property type="match status" value="1"/>
</dbReference>
<evidence type="ECO:0000313" key="4">
    <source>
        <dbReference type="Proteomes" id="UP000319103"/>
    </source>
</evidence>
<dbReference type="CDD" id="cd08899">
    <property type="entry name" value="SRPBCC_CalC_Aha1-like_6"/>
    <property type="match status" value="1"/>
</dbReference>
<evidence type="ECO:0000313" key="3">
    <source>
        <dbReference type="EMBL" id="TQF02952.1"/>
    </source>
</evidence>
<keyword evidence="4" id="KW-1185">Reference proteome</keyword>